<gene>
    <name evidence="4" type="ORF">GCM10009559_07710</name>
</gene>
<evidence type="ECO:0000313" key="5">
    <source>
        <dbReference type="Proteomes" id="UP001499967"/>
    </source>
</evidence>
<dbReference type="EMBL" id="BAAAHP010000018">
    <property type="protein sequence ID" value="GAA0923506.1"/>
    <property type="molecule type" value="Genomic_DNA"/>
</dbReference>
<feature type="transmembrane region" description="Helical" evidence="2">
    <location>
        <begin position="117"/>
        <end position="142"/>
    </location>
</feature>
<evidence type="ECO:0000259" key="3">
    <source>
        <dbReference type="Pfam" id="PF11181"/>
    </source>
</evidence>
<sequence>MTAEQPRQVASAAAGTRGRISGRPWSPGSPESASQWARRTVAAYNDYEQAERAVDRLADLDFPVERVAIIGQDMQTVEQVTGRMTYPLAAWRGALSGAVPGALIGWIFGIFDWVNPLITGLLLALYGLVIGAVIGAIIDLIIYAMQRGRRDFASVTIMSPKRYEVVVDDEVADEAARLLNEAGA</sequence>
<evidence type="ECO:0000256" key="2">
    <source>
        <dbReference type="SAM" id="Phobius"/>
    </source>
</evidence>
<feature type="transmembrane region" description="Helical" evidence="2">
    <location>
        <begin position="89"/>
        <end position="111"/>
    </location>
</feature>
<dbReference type="Pfam" id="PF11181">
    <property type="entry name" value="YflT"/>
    <property type="match status" value="1"/>
</dbReference>
<feature type="domain" description="General stress protein 17M-like" evidence="3">
    <location>
        <begin position="40"/>
        <end position="107"/>
    </location>
</feature>
<dbReference type="InterPro" id="IPR025889">
    <property type="entry name" value="GSP17M-like_dom"/>
</dbReference>
<keyword evidence="2" id="KW-0812">Transmembrane</keyword>
<reference evidence="5" key="1">
    <citation type="journal article" date="2019" name="Int. J. Syst. Evol. Microbiol.">
        <title>The Global Catalogue of Microorganisms (GCM) 10K type strain sequencing project: providing services to taxonomists for standard genome sequencing and annotation.</title>
        <authorList>
            <consortium name="The Broad Institute Genomics Platform"/>
            <consortium name="The Broad Institute Genome Sequencing Center for Infectious Disease"/>
            <person name="Wu L."/>
            <person name="Ma J."/>
        </authorList>
    </citation>
    <scope>NUCLEOTIDE SEQUENCE [LARGE SCALE GENOMIC DNA]</scope>
    <source>
        <strain evidence="5">JCM 11117</strain>
    </source>
</reference>
<organism evidence="4 5">
    <name type="scientific">Pseudonocardia zijingensis</name>
    <dbReference type="NCBI Taxonomy" id="153376"/>
    <lineage>
        <taxon>Bacteria</taxon>
        <taxon>Bacillati</taxon>
        <taxon>Actinomycetota</taxon>
        <taxon>Actinomycetes</taxon>
        <taxon>Pseudonocardiales</taxon>
        <taxon>Pseudonocardiaceae</taxon>
        <taxon>Pseudonocardia</taxon>
    </lineage>
</organism>
<dbReference type="Proteomes" id="UP001499967">
    <property type="component" value="Unassembled WGS sequence"/>
</dbReference>
<keyword evidence="2" id="KW-1133">Transmembrane helix</keyword>
<proteinExistence type="predicted"/>
<keyword evidence="5" id="KW-1185">Reference proteome</keyword>
<protein>
    <recommendedName>
        <fullName evidence="3">General stress protein 17M-like domain-containing protein</fullName>
    </recommendedName>
</protein>
<evidence type="ECO:0000256" key="1">
    <source>
        <dbReference type="SAM" id="MobiDB-lite"/>
    </source>
</evidence>
<evidence type="ECO:0000313" key="4">
    <source>
        <dbReference type="EMBL" id="GAA0923506.1"/>
    </source>
</evidence>
<comment type="caution">
    <text evidence="4">The sequence shown here is derived from an EMBL/GenBank/DDBJ whole genome shotgun (WGS) entry which is preliminary data.</text>
</comment>
<keyword evidence="2" id="KW-0472">Membrane</keyword>
<accession>A0ABP3ZKH2</accession>
<feature type="region of interest" description="Disordered" evidence="1">
    <location>
        <begin position="1"/>
        <end position="34"/>
    </location>
</feature>
<dbReference type="RefSeq" id="WP_343938931.1">
    <property type="nucleotide sequence ID" value="NZ_BAAAHP010000018.1"/>
</dbReference>
<name>A0ABP3ZKH2_9PSEU</name>